<evidence type="ECO:0000256" key="2">
    <source>
        <dbReference type="ARBA" id="ARBA00004792"/>
    </source>
</evidence>
<dbReference type="InterPro" id="IPR020807">
    <property type="entry name" value="PKS_DH"/>
</dbReference>
<evidence type="ECO:0000259" key="13">
    <source>
        <dbReference type="PROSITE" id="PS50075"/>
    </source>
</evidence>
<dbReference type="Pfam" id="PF08990">
    <property type="entry name" value="Docking"/>
    <property type="match status" value="1"/>
</dbReference>
<dbReference type="Gene3D" id="3.40.50.720">
    <property type="entry name" value="NAD(P)-binding Rossmann-like Domain"/>
    <property type="match status" value="1"/>
</dbReference>
<feature type="active site" description="Proton acceptor; for dehydratase activity" evidence="12">
    <location>
        <position position="968"/>
    </location>
</feature>
<evidence type="ECO:0000256" key="3">
    <source>
        <dbReference type="ARBA" id="ARBA00005189"/>
    </source>
</evidence>
<dbReference type="SUPFAM" id="SSF51735">
    <property type="entry name" value="NAD(P)-binding Rossmann-fold domains"/>
    <property type="match status" value="2"/>
</dbReference>
<feature type="domain" description="PKS/mFAS DH" evidence="15">
    <location>
        <begin position="936"/>
        <end position="1213"/>
    </location>
</feature>
<dbReference type="CDD" id="cd00833">
    <property type="entry name" value="PKS"/>
    <property type="match status" value="1"/>
</dbReference>
<dbReference type="GO" id="GO:0033068">
    <property type="term" value="P:macrolide biosynthetic process"/>
    <property type="evidence" value="ECO:0007669"/>
    <property type="project" value="UniProtKB-ARBA"/>
</dbReference>
<feature type="region of interest" description="C-terminal hotdog fold" evidence="12">
    <location>
        <begin position="1074"/>
        <end position="1213"/>
    </location>
</feature>
<dbReference type="SUPFAM" id="SSF55048">
    <property type="entry name" value="Probable ACP-binding domain of malonyl-CoA ACP transacylase"/>
    <property type="match status" value="1"/>
</dbReference>
<evidence type="ECO:0000256" key="9">
    <source>
        <dbReference type="ARBA" id="ARBA00023194"/>
    </source>
</evidence>
<dbReference type="CDD" id="cd08956">
    <property type="entry name" value="KR_3_FAS_SDR_x"/>
    <property type="match status" value="1"/>
</dbReference>
<dbReference type="SMART" id="SM00825">
    <property type="entry name" value="PKS_KS"/>
    <property type="match status" value="1"/>
</dbReference>
<dbReference type="InterPro" id="IPR014043">
    <property type="entry name" value="Acyl_transferase_dom"/>
</dbReference>
<evidence type="ECO:0000256" key="8">
    <source>
        <dbReference type="ARBA" id="ARBA00023098"/>
    </source>
</evidence>
<dbReference type="Pfam" id="PF08659">
    <property type="entry name" value="KR"/>
    <property type="match status" value="1"/>
</dbReference>
<dbReference type="Pfam" id="PF00109">
    <property type="entry name" value="ketoacyl-synt"/>
    <property type="match status" value="1"/>
</dbReference>
<dbReference type="Pfam" id="PF16197">
    <property type="entry name" value="KAsynt_C_assoc"/>
    <property type="match status" value="1"/>
</dbReference>
<dbReference type="InterPro" id="IPR055123">
    <property type="entry name" value="SpnB-like_Rossmann"/>
</dbReference>
<dbReference type="Pfam" id="PF14765">
    <property type="entry name" value="PS-DH"/>
    <property type="match status" value="1"/>
</dbReference>
<dbReference type="InterPro" id="IPR006162">
    <property type="entry name" value="Ppantetheine_attach_site"/>
</dbReference>
<dbReference type="Pfam" id="PF00550">
    <property type="entry name" value="PP-binding"/>
    <property type="match status" value="1"/>
</dbReference>
<dbReference type="InterPro" id="IPR016036">
    <property type="entry name" value="Malonyl_transacylase_ACP-bd"/>
</dbReference>
<dbReference type="InterPro" id="IPR036736">
    <property type="entry name" value="ACP-like_sf"/>
</dbReference>
<dbReference type="InterPro" id="IPR013968">
    <property type="entry name" value="PKS_KR"/>
</dbReference>
<evidence type="ECO:0000256" key="11">
    <source>
        <dbReference type="ARBA" id="ARBA00023315"/>
    </source>
</evidence>
<dbReference type="GO" id="GO:0031177">
    <property type="term" value="F:phosphopantetheine binding"/>
    <property type="evidence" value="ECO:0007669"/>
    <property type="project" value="InterPro"/>
</dbReference>
<gene>
    <name evidence="16" type="ORF">F6W96_31135</name>
</gene>
<organism evidence="16 17">
    <name type="scientific">Nocardia terpenica</name>
    <dbReference type="NCBI Taxonomy" id="455432"/>
    <lineage>
        <taxon>Bacteria</taxon>
        <taxon>Bacillati</taxon>
        <taxon>Actinomycetota</taxon>
        <taxon>Actinomycetes</taxon>
        <taxon>Mycobacteriales</taxon>
        <taxon>Nocardiaceae</taxon>
        <taxon>Nocardia</taxon>
    </lineage>
</organism>
<dbReference type="PROSITE" id="PS00012">
    <property type="entry name" value="PHOSPHOPANTETHEINE"/>
    <property type="match status" value="1"/>
</dbReference>
<dbReference type="PROSITE" id="PS00606">
    <property type="entry name" value="KS3_1"/>
    <property type="match status" value="1"/>
</dbReference>
<dbReference type="FunFam" id="3.40.47.10:FF:000019">
    <property type="entry name" value="Polyketide synthase type I"/>
    <property type="match status" value="1"/>
</dbReference>
<comment type="pathway">
    <text evidence="3">Lipid metabolism.</text>
</comment>
<dbReference type="InterPro" id="IPR014031">
    <property type="entry name" value="Ketoacyl_synth_C"/>
</dbReference>
<dbReference type="InterPro" id="IPR032821">
    <property type="entry name" value="PKS_assoc"/>
</dbReference>
<feature type="region of interest" description="N-terminal hotdog fold" evidence="12">
    <location>
        <begin position="936"/>
        <end position="1061"/>
    </location>
</feature>
<accession>A0A6G9Z9C8</accession>
<dbReference type="InterPro" id="IPR001227">
    <property type="entry name" value="Ac_transferase_dom_sf"/>
</dbReference>
<keyword evidence="9" id="KW-0045">Antibiotic biosynthesis</keyword>
<dbReference type="PROSITE" id="PS50075">
    <property type="entry name" value="CARRIER"/>
    <property type="match status" value="1"/>
</dbReference>
<dbReference type="Gene3D" id="1.10.1200.10">
    <property type="entry name" value="ACP-like"/>
    <property type="match status" value="1"/>
</dbReference>
<dbReference type="Gene3D" id="3.40.366.10">
    <property type="entry name" value="Malonyl-Coenzyme A Acyl Carrier Protein, domain 2"/>
    <property type="match status" value="1"/>
</dbReference>
<name>A0A6G9Z9C8_9NOCA</name>
<evidence type="ECO:0000259" key="14">
    <source>
        <dbReference type="PROSITE" id="PS52004"/>
    </source>
</evidence>
<dbReference type="SMART" id="SM00822">
    <property type="entry name" value="PKS_KR"/>
    <property type="match status" value="1"/>
</dbReference>
<dbReference type="Proteomes" id="UP000500953">
    <property type="component" value="Chromosome"/>
</dbReference>
<dbReference type="InterPro" id="IPR018201">
    <property type="entry name" value="Ketoacyl_synth_AS"/>
</dbReference>
<evidence type="ECO:0000313" key="16">
    <source>
        <dbReference type="EMBL" id="QIS22138.1"/>
    </source>
</evidence>
<dbReference type="PANTHER" id="PTHR43775">
    <property type="entry name" value="FATTY ACID SYNTHASE"/>
    <property type="match status" value="1"/>
</dbReference>
<dbReference type="InterPro" id="IPR049552">
    <property type="entry name" value="PKS_DH_N"/>
</dbReference>
<dbReference type="PANTHER" id="PTHR43775:SF51">
    <property type="entry name" value="INACTIVE PHENOLPHTHIOCEROL SYNTHESIS POLYKETIDE SYNTHASE TYPE I PKS1-RELATED"/>
    <property type="match status" value="1"/>
</dbReference>
<sequence>MTVNDEKLLEALRASLKDAETLRKRNRELVAAAREPVAVVAMGCRFPGGVSSPEDLWRLVVDGTDAISDFPADRGWDLTTLYDPDPDRPGRSYAREGGFLSGAMEFDADLFGISPREAAAMDPQQRLLLETAWETFERAGLSVDSLRGQPVGVFVGAALTTNGVGGGSTDGGEGYQLTGGAASVMSGRIAYVFGLEGPAVTIDTACSSSLVAVHQAVQALRQGECTMALAGGVAVMSTPGIFVEFSRQRGLAGDGRCKAFGAGADGTGWGEGVGLVLLERLSDARRLGHEVLAVVRGSAVNQDGASNGLTAPNGPSQQRVIRQALATARLSADLVDVVEAHGTGTRLGDPIEAQALLATYGRGRPVGRPLWLGSVKSNIGHTQGAAGVAGVIKMVMALRHGVLPPTLHVGEPTSQVDWSSGGVRLLTEVREWPEVGRPRRAGVSSFGISGTNAHVIVEQAPPQNPTTADISATNPVLVPWVVSARGDQALREQADRLRAHVVANPELRPIDVGRSLATSRAVLDQRAVVWAPDRDGLIAGLSALAEGRPVPGVARGSATGGRLGFLFSGQGSQRAGMGQDLAAAFPVFAEALDMVCEHLDQHLDRPLREVLFAEEGTSMADMLEQTSFTQAGLFAYEVALFCLLTQWGIEPDYLLGHSVGELAAAAVAGVLSMADACELVGARGRLMQQLPGGGAMVSVQASEAEMLPLQDGRAHELSIAAVNGPRSVVLSGDESRVLELAEYWDGKGRKTKRLRVSHAFHSPHMDAMLEDFRRVAEKLTFHPPRIPIVSNVTGEFATTEQLCSAEYWVRHARHTVRFRDGMRTLVGEGATRFIELGPSGALTALGQDCLDEEPATVSRALIPLARAGRPEVQTTLAAVAEAYVCGARVDWARLFDGTDARQVDLPTYPFQHRRFPWGHGQASADVATAGPGELKHPLLGAAVELADSRGLALTGRLSPQTQEWVADHVVLGTVLVPGTAFVEMAIRAGEEVGCRRIVELTQETPLVLPDRGTFQLQVRVQPAGENGHRLLGMYSRREDAAAEEPWMCHARGVLGPEAALPPDCSDEQWPPPGAEPIALEGFYERLADTGFDYGPTFRGLRRAWRLGDEVGADVELAEETRAEAARYGVHPALLDATLHAGILHGMETEQPRIRIPFAWSEVSFHTRGASTLRARLSPNGADGVSLTVTDGSGALVASVGSLVTRPVSAQQLQAARAHDSLFHVDWTELAPTPPAPAADTRWLVLGDDETVVTADETVAGAFADLGSVQTAIDSGEPAPDLILLPCRTVCADNPIGAARALAVHVLGVLQTWLADPRLSASRLAVVTSGAISVTDDEDVTDLAGAAAWGLVRSAQSENPDRLILLDIDQREESRTALPAALASGEPQLALRRGRIVIPRLERTPSAPDRRPNWDPHGTVLVTGASGALGRLVARHLVATHDVRHLLLVSRRGGAADGAAEFLAELGALGATVRWAACDVSDRDAVAAVLDSVPAEHPLTAVVHAAGVLDDGVVTSLTPEHIDRVFSPKVDGSWHLHELTRDTSLSAFIVFSSAAGTLGAAGQGNYAAANAFLDALARHRRCMGLPATSLAWGLWSGTTGMAGELENADASRLERSAVSSLSAADGLALFDRGLTSDRAVLVPMRLNAAALRKEAEVGALPAIMRGLIRVPGAAAAADPGAAAAALQQRLAPLSPDEQHQVLVELVREQVAIVLGHATPEAVDAERAFSDLGFDSLTAVELRNRLNSVTGHYLPATLVFDYPTPVALAEHVHTAVVSGRGANEIAHLLSRLDEWESALATTVLDDADRRRVTTRLHSLVERWTREAHPPGHERTVARDLDSATDTEVVEFIGKELGIF</sequence>
<dbReference type="PROSITE" id="PS52019">
    <property type="entry name" value="PKS_MFAS_DH"/>
    <property type="match status" value="1"/>
</dbReference>
<dbReference type="Pfam" id="PF22953">
    <property type="entry name" value="SpnB_Rossmann"/>
    <property type="match status" value="1"/>
</dbReference>
<comment type="pathway">
    <text evidence="2">Antibiotic biosynthesis.</text>
</comment>
<dbReference type="SMART" id="SM01294">
    <property type="entry name" value="PKS_PP_betabranch"/>
    <property type="match status" value="1"/>
</dbReference>
<feature type="domain" description="Carrier" evidence="13">
    <location>
        <begin position="1699"/>
        <end position="1774"/>
    </location>
</feature>
<keyword evidence="4" id="KW-0596">Phosphopantetheine</keyword>
<evidence type="ECO:0000256" key="1">
    <source>
        <dbReference type="ARBA" id="ARBA00001957"/>
    </source>
</evidence>
<dbReference type="InterPro" id="IPR049900">
    <property type="entry name" value="PKS_mFAS_DH"/>
</dbReference>
<dbReference type="InterPro" id="IPR020841">
    <property type="entry name" value="PKS_Beta-ketoAc_synthase_dom"/>
</dbReference>
<dbReference type="GO" id="GO:0004312">
    <property type="term" value="F:fatty acid synthase activity"/>
    <property type="evidence" value="ECO:0007669"/>
    <property type="project" value="TreeGrafter"/>
</dbReference>
<evidence type="ECO:0000256" key="7">
    <source>
        <dbReference type="ARBA" id="ARBA00022832"/>
    </source>
</evidence>
<feature type="domain" description="Ketosynthase family 3 (KS3)" evidence="14">
    <location>
        <begin position="34"/>
        <end position="459"/>
    </location>
</feature>
<dbReference type="InterPro" id="IPR009081">
    <property type="entry name" value="PP-bd_ACP"/>
</dbReference>
<dbReference type="Gene3D" id="3.30.70.3290">
    <property type="match status" value="1"/>
</dbReference>
<dbReference type="InterPro" id="IPR057326">
    <property type="entry name" value="KR_dom"/>
</dbReference>
<dbReference type="RefSeq" id="WP_167489571.1">
    <property type="nucleotide sequence ID" value="NZ_CP046173.1"/>
</dbReference>
<dbReference type="SUPFAM" id="SSF53901">
    <property type="entry name" value="Thiolase-like"/>
    <property type="match status" value="1"/>
</dbReference>
<dbReference type="InterPro" id="IPR036291">
    <property type="entry name" value="NAD(P)-bd_dom_sf"/>
</dbReference>
<dbReference type="InterPro" id="IPR042104">
    <property type="entry name" value="PKS_dehydratase_sf"/>
</dbReference>
<dbReference type="SMART" id="SM00826">
    <property type="entry name" value="PKS_DH"/>
    <property type="match status" value="1"/>
</dbReference>
<dbReference type="PROSITE" id="PS52004">
    <property type="entry name" value="KS3_2"/>
    <property type="match status" value="1"/>
</dbReference>
<keyword evidence="5" id="KW-0597">Phosphoprotein</keyword>
<keyword evidence="11" id="KW-0012">Acyltransferase</keyword>
<dbReference type="SUPFAM" id="SSF52151">
    <property type="entry name" value="FabD/lysophospholipase-like"/>
    <property type="match status" value="1"/>
</dbReference>
<comment type="cofactor">
    <cofactor evidence="1">
        <name>pantetheine 4'-phosphate</name>
        <dbReference type="ChEBI" id="CHEBI:47942"/>
    </cofactor>
</comment>
<dbReference type="Pfam" id="PF21089">
    <property type="entry name" value="PKS_DH_N"/>
    <property type="match status" value="1"/>
</dbReference>
<evidence type="ECO:0000313" key="17">
    <source>
        <dbReference type="Proteomes" id="UP000500953"/>
    </source>
</evidence>
<dbReference type="Pfam" id="PF00698">
    <property type="entry name" value="Acyl_transf_1"/>
    <property type="match status" value="1"/>
</dbReference>
<dbReference type="SMART" id="SM00823">
    <property type="entry name" value="PKS_PP"/>
    <property type="match status" value="1"/>
</dbReference>
<dbReference type="GO" id="GO:0004315">
    <property type="term" value="F:3-oxoacyl-[acyl-carrier-protein] synthase activity"/>
    <property type="evidence" value="ECO:0007669"/>
    <property type="project" value="InterPro"/>
</dbReference>
<dbReference type="InterPro" id="IPR016035">
    <property type="entry name" value="Acyl_Trfase/lysoPLipase"/>
</dbReference>
<dbReference type="Gene3D" id="3.40.47.10">
    <property type="match status" value="1"/>
</dbReference>
<dbReference type="SMART" id="SM00827">
    <property type="entry name" value="PKS_AT"/>
    <property type="match status" value="1"/>
</dbReference>
<dbReference type="InterPro" id="IPR016039">
    <property type="entry name" value="Thiolase-like"/>
</dbReference>
<keyword evidence="6" id="KW-0808">Transferase</keyword>
<dbReference type="InterPro" id="IPR015083">
    <property type="entry name" value="NorB/c/GfsB-D-like_docking"/>
</dbReference>
<dbReference type="SUPFAM" id="SSF47336">
    <property type="entry name" value="ACP-like"/>
    <property type="match status" value="1"/>
</dbReference>
<feature type="active site" description="Proton donor; for dehydratase activity" evidence="12">
    <location>
        <position position="1135"/>
    </location>
</feature>
<dbReference type="InterPro" id="IPR014030">
    <property type="entry name" value="Ketoacyl_synth_N"/>
</dbReference>
<protein>
    <submittedName>
        <fullName evidence="16">SDR family NAD(P)-dependent oxidoreductase</fullName>
    </submittedName>
</protein>
<keyword evidence="8" id="KW-0443">Lipid metabolism</keyword>
<evidence type="ECO:0000256" key="10">
    <source>
        <dbReference type="ARBA" id="ARBA00023268"/>
    </source>
</evidence>
<dbReference type="FunFam" id="3.40.366.10:FF:000002">
    <property type="entry name" value="Probable polyketide synthase 2"/>
    <property type="match status" value="1"/>
</dbReference>
<dbReference type="EMBL" id="CP046173">
    <property type="protein sequence ID" value="QIS22138.1"/>
    <property type="molecule type" value="Genomic_DNA"/>
</dbReference>
<evidence type="ECO:0000256" key="4">
    <source>
        <dbReference type="ARBA" id="ARBA00022450"/>
    </source>
</evidence>
<reference evidence="16 17" key="1">
    <citation type="journal article" date="2019" name="ACS Chem. Biol.">
        <title>Identification and Mobilization of a Cryptic Antibiotic Biosynthesis Gene Locus from a Human-Pathogenic Nocardia Isolate.</title>
        <authorList>
            <person name="Herisse M."/>
            <person name="Ishida K."/>
            <person name="Porter J.L."/>
            <person name="Howden B."/>
            <person name="Hertweck C."/>
            <person name="Stinear T.P."/>
            <person name="Pidot S.J."/>
        </authorList>
    </citation>
    <scope>NUCLEOTIDE SEQUENCE [LARGE SCALE GENOMIC DNA]</scope>
    <source>
        <strain evidence="16 17">AUSMDU00012715</strain>
    </source>
</reference>
<keyword evidence="10" id="KW-0511">Multifunctional enzyme</keyword>
<dbReference type="FunFam" id="1.10.1200.10:FF:000007">
    <property type="entry name" value="Probable polyketide synthase pks17"/>
    <property type="match status" value="1"/>
</dbReference>
<evidence type="ECO:0000256" key="6">
    <source>
        <dbReference type="ARBA" id="ARBA00022679"/>
    </source>
</evidence>
<dbReference type="GO" id="GO:0006633">
    <property type="term" value="P:fatty acid biosynthetic process"/>
    <property type="evidence" value="ECO:0007669"/>
    <property type="project" value="InterPro"/>
</dbReference>
<dbReference type="Gene3D" id="3.10.129.110">
    <property type="entry name" value="Polyketide synthase dehydratase"/>
    <property type="match status" value="1"/>
</dbReference>
<evidence type="ECO:0000256" key="5">
    <source>
        <dbReference type="ARBA" id="ARBA00022553"/>
    </source>
</evidence>
<keyword evidence="7" id="KW-0276">Fatty acid metabolism</keyword>
<evidence type="ECO:0000256" key="12">
    <source>
        <dbReference type="PROSITE-ProRule" id="PRU01363"/>
    </source>
</evidence>
<dbReference type="InterPro" id="IPR020806">
    <property type="entry name" value="PKS_PP-bd"/>
</dbReference>
<dbReference type="InterPro" id="IPR050091">
    <property type="entry name" value="PKS_NRPS_Biosynth_Enz"/>
</dbReference>
<evidence type="ECO:0000259" key="15">
    <source>
        <dbReference type="PROSITE" id="PS52019"/>
    </source>
</evidence>
<dbReference type="InterPro" id="IPR049551">
    <property type="entry name" value="PKS_DH_C"/>
</dbReference>
<proteinExistence type="predicted"/>
<dbReference type="Pfam" id="PF02801">
    <property type="entry name" value="Ketoacyl-synt_C"/>
    <property type="match status" value="1"/>
</dbReference>